<comment type="caution">
    <text evidence="1">The sequence shown here is derived from an EMBL/GenBank/DDBJ whole genome shotgun (WGS) entry which is preliminary data.</text>
</comment>
<dbReference type="OrthoDB" id="6681382at2"/>
<dbReference type="Proteomes" id="UP000440096">
    <property type="component" value="Unassembled WGS sequence"/>
</dbReference>
<keyword evidence="2" id="KW-1185">Reference proteome</keyword>
<name>A0A6N7Z741_9PSEU</name>
<dbReference type="InterPro" id="IPR018724">
    <property type="entry name" value="2OG-Fe_dioxygenase"/>
</dbReference>
<protein>
    <recommendedName>
        <fullName evidence="3">2OG-Fe dioxygenase family protein</fullName>
    </recommendedName>
</protein>
<dbReference type="Gene3D" id="2.60.120.620">
    <property type="entry name" value="q2cbj1_9rhob like domain"/>
    <property type="match status" value="1"/>
</dbReference>
<reference evidence="1 2" key="1">
    <citation type="submission" date="2019-11" db="EMBL/GenBank/DDBJ databases">
        <title>Draft genome of Amycolatopsis RM579.</title>
        <authorList>
            <person name="Duangmal K."/>
            <person name="Mingma R."/>
        </authorList>
    </citation>
    <scope>NUCLEOTIDE SEQUENCE [LARGE SCALE GENOMIC DNA]</scope>
    <source>
        <strain evidence="1 2">RM579</strain>
    </source>
</reference>
<gene>
    <name evidence="1" type="ORF">GKO32_16610</name>
</gene>
<dbReference type="AlphaFoldDB" id="A0A6N7Z741"/>
<dbReference type="EMBL" id="WMBA01000023">
    <property type="protein sequence ID" value="MTD55586.1"/>
    <property type="molecule type" value="Genomic_DNA"/>
</dbReference>
<evidence type="ECO:0000313" key="2">
    <source>
        <dbReference type="Proteomes" id="UP000440096"/>
    </source>
</evidence>
<dbReference type="Pfam" id="PF10014">
    <property type="entry name" value="2OG-Fe_Oxy_2"/>
    <property type="match status" value="1"/>
</dbReference>
<sequence>MMTIQGSDLQGSGWARYRESDIVGASGGESGAHFEQIRRFFETLPPDRYAPDSHRYRRHARAVYLPWASRLSWLPNIDDPEYGAVVDYDMQGYNEEFTDVRRQYPAIPTDIQRNPLLERMIRFDLEQTMWLDGFRQSPLNVGVGCVKLGVDDSSGEAAATPNTIHQDGGARSFTFIHLVTRENVHGAVNYIAPPRCVGLLPSEISADLIHSEFILEQPLDGFAVHNSRVSHYVSPVRKGDQSGAGARGVVLVAISPLVKQL</sequence>
<proteinExistence type="predicted"/>
<dbReference type="GO" id="GO:0051213">
    <property type="term" value="F:dioxygenase activity"/>
    <property type="evidence" value="ECO:0007669"/>
    <property type="project" value="InterPro"/>
</dbReference>
<evidence type="ECO:0000313" key="1">
    <source>
        <dbReference type="EMBL" id="MTD55586.1"/>
    </source>
</evidence>
<evidence type="ECO:0008006" key="3">
    <source>
        <dbReference type="Google" id="ProtNLM"/>
    </source>
</evidence>
<organism evidence="1 2">
    <name type="scientific">Amycolatopsis pithecellobii</name>
    <dbReference type="NCBI Taxonomy" id="664692"/>
    <lineage>
        <taxon>Bacteria</taxon>
        <taxon>Bacillati</taxon>
        <taxon>Actinomycetota</taxon>
        <taxon>Actinomycetes</taxon>
        <taxon>Pseudonocardiales</taxon>
        <taxon>Pseudonocardiaceae</taxon>
        <taxon>Amycolatopsis</taxon>
    </lineage>
</organism>
<accession>A0A6N7Z741</accession>